<dbReference type="Proteomes" id="UP000027073">
    <property type="component" value="Unassembled WGS sequence"/>
</dbReference>
<evidence type="ECO:0000313" key="2">
    <source>
        <dbReference type="EMBL" id="KDQ22844.1"/>
    </source>
</evidence>
<reference evidence="3" key="1">
    <citation type="journal article" date="2014" name="Proc. Natl. Acad. Sci. U.S.A.">
        <title>Extensive sampling of basidiomycete genomes demonstrates inadequacy of the white-rot/brown-rot paradigm for wood decay fungi.</title>
        <authorList>
            <person name="Riley R."/>
            <person name="Salamov A.A."/>
            <person name="Brown D.W."/>
            <person name="Nagy L.G."/>
            <person name="Floudas D."/>
            <person name="Held B.W."/>
            <person name="Levasseur A."/>
            <person name="Lombard V."/>
            <person name="Morin E."/>
            <person name="Otillar R."/>
            <person name="Lindquist E.A."/>
            <person name="Sun H."/>
            <person name="LaButti K.M."/>
            <person name="Schmutz J."/>
            <person name="Jabbour D."/>
            <person name="Luo H."/>
            <person name="Baker S.E."/>
            <person name="Pisabarro A.G."/>
            <person name="Walton J.D."/>
            <person name="Blanchette R.A."/>
            <person name="Henrissat B."/>
            <person name="Martin F."/>
            <person name="Cullen D."/>
            <person name="Hibbett D.S."/>
            <person name="Grigoriev I.V."/>
        </authorList>
    </citation>
    <scope>NUCLEOTIDE SEQUENCE [LARGE SCALE GENOMIC DNA]</scope>
    <source>
        <strain evidence="3">PC15</strain>
    </source>
</reference>
<evidence type="ECO:0000256" key="1">
    <source>
        <dbReference type="SAM" id="Phobius"/>
    </source>
</evidence>
<keyword evidence="1" id="KW-0472">Membrane</keyword>
<dbReference type="PANTHER" id="PTHR40465:SF1">
    <property type="entry name" value="DUF6534 DOMAIN-CONTAINING PROTEIN"/>
    <property type="match status" value="1"/>
</dbReference>
<proteinExistence type="predicted"/>
<feature type="transmembrane region" description="Helical" evidence="1">
    <location>
        <begin position="51"/>
        <end position="74"/>
    </location>
</feature>
<keyword evidence="1" id="KW-0812">Transmembrane</keyword>
<keyword evidence="1" id="KW-1133">Transmembrane helix</keyword>
<protein>
    <submittedName>
        <fullName evidence="2">Uncharacterized protein</fullName>
    </submittedName>
</protein>
<dbReference type="PANTHER" id="PTHR40465">
    <property type="entry name" value="CHROMOSOME 1, WHOLE GENOME SHOTGUN SEQUENCE"/>
    <property type="match status" value="1"/>
</dbReference>
<accession>A0A067N4W6</accession>
<dbReference type="EMBL" id="KL198014">
    <property type="protein sequence ID" value="KDQ22844.1"/>
    <property type="molecule type" value="Genomic_DNA"/>
</dbReference>
<gene>
    <name evidence="2" type="ORF">PLEOSDRAFT_163733</name>
</gene>
<sequence>MASPQPELRLDNTLGALFLGNIGAAIFYGITSVQTYIYFKNCSRDSLSLRNSIWFLWVLDTVHLAFITHALYLYCVSNFANPAFLQGSIWSTSGQAYITACSS</sequence>
<evidence type="ECO:0000313" key="3">
    <source>
        <dbReference type="Proteomes" id="UP000027073"/>
    </source>
</evidence>
<dbReference type="AlphaFoldDB" id="A0A067N4W6"/>
<dbReference type="InParanoid" id="A0A067N4W6"/>
<dbReference type="HOGENOM" id="CLU_046025_17_1_1"/>
<name>A0A067N4W6_PLEO1</name>
<dbReference type="OrthoDB" id="2535105at2759"/>
<dbReference type="VEuPathDB" id="FungiDB:PLEOSDRAFT_163733"/>
<organism evidence="2 3">
    <name type="scientific">Pleurotus ostreatus (strain PC15)</name>
    <name type="common">Oyster mushroom</name>
    <dbReference type="NCBI Taxonomy" id="1137138"/>
    <lineage>
        <taxon>Eukaryota</taxon>
        <taxon>Fungi</taxon>
        <taxon>Dikarya</taxon>
        <taxon>Basidiomycota</taxon>
        <taxon>Agaricomycotina</taxon>
        <taxon>Agaricomycetes</taxon>
        <taxon>Agaricomycetidae</taxon>
        <taxon>Agaricales</taxon>
        <taxon>Pleurotineae</taxon>
        <taxon>Pleurotaceae</taxon>
        <taxon>Pleurotus</taxon>
    </lineage>
</organism>
<feature type="transmembrane region" description="Helical" evidence="1">
    <location>
        <begin position="16"/>
        <end position="39"/>
    </location>
</feature>